<dbReference type="PANTHER" id="PTHR30244">
    <property type="entry name" value="TRANSAMINASE"/>
    <property type="match status" value="1"/>
</dbReference>
<keyword evidence="5" id="KW-1185">Reference proteome</keyword>
<sequence>MSEIPLSQPDITDKEINAVVDTLRSGRLSIGPRRDLFEQMVAERCKRHEGIAVSSGTGGLHMLMVALGIGPGDEVITTPFSFIASANCILMVGAKPVFVDIDPSSLNIDPSKIEQAITPKTKAIIAVPVFGNTRHMDRIEQIAQVHEITLIEDACEALGGMCANRPAGSFGRASVFGFYPNKQITTGEGGMIVTNDSHLANVCRSLRNQGRAEGAPAPAAMSSVPGDNCGSWLAHDRLGYNYRLSEIACALGCAQMERLDEILEKRRVVASRYMQKLMDWDDLILPNVAPGTEETTSWFVFVIRLSNQYNGTERDRVISGMRRHEVGVSNYFPCIHLQPFYRQSFGYKQGDFPISESISQRTIALPFHSNLDETQIELVCHTLKVMLQREQLLKR</sequence>
<evidence type="ECO:0000256" key="1">
    <source>
        <dbReference type="PIRSR" id="PIRSR000390-1"/>
    </source>
</evidence>
<evidence type="ECO:0000256" key="3">
    <source>
        <dbReference type="RuleBase" id="RU004508"/>
    </source>
</evidence>
<dbReference type="GO" id="GO:0099620">
    <property type="term" value="F:UDP-4-amino-4-deoxy-L-arabinose aminotransferase"/>
    <property type="evidence" value="ECO:0007669"/>
    <property type="project" value="UniProtKB-EC"/>
</dbReference>
<dbReference type="InterPro" id="IPR015421">
    <property type="entry name" value="PyrdxlP-dep_Trfase_major"/>
</dbReference>
<accession>A0A517YTX0</accession>
<dbReference type="InterPro" id="IPR015422">
    <property type="entry name" value="PyrdxlP-dep_Trfase_small"/>
</dbReference>
<comment type="similarity">
    <text evidence="3">Belongs to the DegT/DnrJ/EryC1 family.</text>
</comment>
<dbReference type="SUPFAM" id="SSF53383">
    <property type="entry name" value="PLP-dependent transferases"/>
    <property type="match status" value="1"/>
</dbReference>
<dbReference type="GO" id="GO:0030170">
    <property type="term" value="F:pyridoxal phosphate binding"/>
    <property type="evidence" value="ECO:0007669"/>
    <property type="project" value="TreeGrafter"/>
</dbReference>
<dbReference type="KEGG" id="pcor:KS4_17290"/>
<evidence type="ECO:0000256" key="2">
    <source>
        <dbReference type="PIRSR" id="PIRSR000390-2"/>
    </source>
</evidence>
<feature type="modified residue" description="N6-(pyridoxal phosphate)lysine" evidence="2">
    <location>
        <position position="182"/>
    </location>
</feature>
<dbReference type="RefSeq" id="WP_145076899.1">
    <property type="nucleotide sequence ID" value="NZ_CP036425.1"/>
</dbReference>
<name>A0A517YTX0_9BACT</name>
<evidence type="ECO:0000313" key="4">
    <source>
        <dbReference type="EMBL" id="QDU33673.1"/>
    </source>
</evidence>
<dbReference type="Proteomes" id="UP000317369">
    <property type="component" value="Chromosome"/>
</dbReference>
<keyword evidence="4" id="KW-0032">Aminotransferase</keyword>
<dbReference type="Pfam" id="PF01041">
    <property type="entry name" value="DegT_DnrJ_EryC1"/>
    <property type="match status" value="1"/>
</dbReference>
<keyword evidence="4" id="KW-0808">Transferase</keyword>
<evidence type="ECO:0000313" key="5">
    <source>
        <dbReference type="Proteomes" id="UP000317369"/>
    </source>
</evidence>
<organism evidence="4 5">
    <name type="scientific">Poriferisphaera corsica</name>
    <dbReference type="NCBI Taxonomy" id="2528020"/>
    <lineage>
        <taxon>Bacteria</taxon>
        <taxon>Pseudomonadati</taxon>
        <taxon>Planctomycetota</taxon>
        <taxon>Phycisphaerae</taxon>
        <taxon>Phycisphaerales</taxon>
        <taxon>Phycisphaeraceae</taxon>
        <taxon>Poriferisphaera</taxon>
    </lineage>
</organism>
<dbReference type="Gene3D" id="3.40.640.10">
    <property type="entry name" value="Type I PLP-dependent aspartate aminotransferase-like (Major domain)"/>
    <property type="match status" value="1"/>
</dbReference>
<proteinExistence type="inferred from homology"/>
<dbReference type="GO" id="GO:0000271">
    <property type="term" value="P:polysaccharide biosynthetic process"/>
    <property type="evidence" value="ECO:0007669"/>
    <property type="project" value="TreeGrafter"/>
</dbReference>
<feature type="active site" description="Proton acceptor" evidence="1">
    <location>
        <position position="182"/>
    </location>
</feature>
<reference evidence="4 5" key="1">
    <citation type="submission" date="2019-02" db="EMBL/GenBank/DDBJ databases">
        <title>Deep-cultivation of Planctomycetes and their phenomic and genomic characterization uncovers novel biology.</title>
        <authorList>
            <person name="Wiegand S."/>
            <person name="Jogler M."/>
            <person name="Boedeker C."/>
            <person name="Pinto D."/>
            <person name="Vollmers J."/>
            <person name="Rivas-Marin E."/>
            <person name="Kohn T."/>
            <person name="Peeters S.H."/>
            <person name="Heuer A."/>
            <person name="Rast P."/>
            <person name="Oberbeckmann S."/>
            <person name="Bunk B."/>
            <person name="Jeske O."/>
            <person name="Meyerdierks A."/>
            <person name="Storesund J.E."/>
            <person name="Kallscheuer N."/>
            <person name="Luecker S."/>
            <person name="Lage O.M."/>
            <person name="Pohl T."/>
            <person name="Merkel B.J."/>
            <person name="Hornburger P."/>
            <person name="Mueller R.-W."/>
            <person name="Bruemmer F."/>
            <person name="Labrenz M."/>
            <person name="Spormann A.M."/>
            <person name="Op den Camp H."/>
            <person name="Overmann J."/>
            <person name="Amann R."/>
            <person name="Jetten M.S.M."/>
            <person name="Mascher T."/>
            <person name="Medema M.H."/>
            <person name="Devos D.P."/>
            <person name="Kaster A.-K."/>
            <person name="Ovreas L."/>
            <person name="Rohde M."/>
            <person name="Galperin M.Y."/>
            <person name="Jogler C."/>
        </authorList>
    </citation>
    <scope>NUCLEOTIDE SEQUENCE [LARGE SCALE GENOMIC DNA]</scope>
    <source>
        <strain evidence="4 5">KS4</strain>
    </source>
</reference>
<dbReference type="Gene3D" id="3.90.1150.10">
    <property type="entry name" value="Aspartate Aminotransferase, domain 1"/>
    <property type="match status" value="1"/>
</dbReference>
<dbReference type="InterPro" id="IPR000653">
    <property type="entry name" value="DegT/StrS_aminotransferase"/>
</dbReference>
<dbReference type="EC" id="2.6.1.87" evidence="4"/>
<dbReference type="PANTHER" id="PTHR30244:SF39">
    <property type="entry name" value="BLR3650 PROTEIN"/>
    <property type="match status" value="1"/>
</dbReference>
<dbReference type="OrthoDB" id="9810913at2"/>
<dbReference type="PIRSF" id="PIRSF000390">
    <property type="entry name" value="PLP_StrS"/>
    <property type="match status" value="1"/>
</dbReference>
<dbReference type="CDD" id="cd00616">
    <property type="entry name" value="AHBA_syn"/>
    <property type="match status" value="1"/>
</dbReference>
<dbReference type="InterPro" id="IPR015424">
    <property type="entry name" value="PyrdxlP-dep_Trfase"/>
</dbReference>
<gene>
    <name evidence="4" type="primary">arnB</name>
    <name evidence="4" type="ORF">KS4_17290</name>
</gene>
<dbReference type="EMBL" id="CP036425">
    <property type="protein sequence ID" value="QDU33673.1"/>
    <property type="molecule type" value="Genomic_DNA"/>
</dbReference>
<keyword evidence="2 3" id="KW-0663">Pyridoxal phosphate</keyword>
<dbReference type="AlphaFoldDB" id="A0A517YTX0"/>
<protein>
    <submittedName>
        <fullName evidence="4">UDP-4-amino-4-deoxy-L-arabinose--oxoglutarate aminotransferase</fullName>
        <ecNumber evidence="4">2.6.1.87</ecNumber>
    </submittedName>
</protein>